<dbReference type="Pfam" id="PF03772">
    <property type="entry name" value="Competence"/>
    <property type="match status" value="1"/>
</dbReference>
<dbReference type="InterPro" id="IPR052159">
    <property type="entry name" value="Competence_DNA_uptake"/>
</dbReference>
<feature type="transmembrane region" description="Helical" evidence="6">
    <location>
        <begin position="7"/>
        <end position="25"/>
    </location>
</feature>
<feature type="transmembrane region" description="Helical" evidence="6">
    <location>
        <begin position="428"/>
        <end position="451"/>
    </location>
</feature>
<dbReference type="Pfam" id="PF00753">
    <property type="entry name" value="Lactamase_B"/>
    <property type="match status" value="1"/>
</dbReference>
<evidence type="ECO:0000256" key="2">
    <source>
        <dbReference type="ARBA" id="ARBA00022475"/>
    </source>
</evidence>
<dbReference type="Pfam" id="PF13567">
    <property type="entry name" value="DUF4131"/>
    <property type="match status" value="1"/>
</dbReference>
<dbReference type="InterPro" id="IPR036866">
    <property type="entry name" value="RibonucZ/Hydroxyglut_hydro"/>
</dbReference>
<name>A0A484HMF0_9BACT</name>
<dbReference type="AlphaFoldDB" id="A0A484HMF0"/>
<evidence type="ECO:0000256" key="1">
    <source>
        <dbReference type="ARBA" id="ARBA00004651"/>
    </source>
</evidence>
<sequence>MRPYRRPVVPLVFSLAAGIVLGHLFPTRPVWPLAAAGVFFFMTLAKTVFKKNRVIEPLLLFAALGHASISPFGAPNFPDGHVVRFVGKAPMTVIAGVKEVRSQGRRASLIVEAEKFEKDRVKIPARGRIRLTVYGAAENISPGDLISFKGRLFKIKNFANPFGFDYQSHMAFKRIWVSSHCPGKKIKVLEKRKDFGPGAAIGSFRRKIAAFIDREAESRPVSAGILKAVTIGDRTGISPHVREAFNRAGAGHLLAISGLHIGIIATLSFFVFTRLLWRFRRALLSGRARQAAAILSLVPVISYAAISGMSPSAQRAMIMAAVVLFSLWAQRRHEPFNALALAAFAMLILSPQSLFSISFRLSFAAVFAILWGFSHIRFSPAPDAPFRVRAARWSGAMLAASFFAILGTLPWTLFYFSQVSVIGIATNFVLIPLVGFLATPLGLLAVFFHGLGLFGDHFFLSGALGVLDLCFWAIESVAALPFAAVETIGLSYFEIFCFYALLGSGSLAVFAFQEKDREKKKKAAILAAGALALTAADVSFWAYDRLMRRDFRATFLDVGQGNAALLEFPRGFRMLVDGGGFRSKSGLDTGRHMIAPLLRGKKIGTIDAILLSHPDSDHLNGLIYIAERFNVKSIWTNGEKSGSMSYRKLTKIIRDKKIEIRDLKTLPRTLDIQGVRVEILYPPDDFLKRKKKEKWRNRNNNSLVARISLGSFSALFPGDIMEKGEKELCETAGDALKSAVLLAPHHGAATSSTEMFVKKVSPETVVISSGRRYGRLFSRESVSKRYQRHGADIFRTDTDGAVMLKAGPDHWTVHARNKGRSPFNGAFNEIREAFGLCF</sequence>
<dbReference type="PANTHER" id="PTHR30619">
    <property type="entry name" value="DNA INTERNALIZATION/COMPETENCE PROTEIN COMEC/REC2"/>
    <property type="match status" value="1"/>
</dbReference>
<gene>
    <name evidence="8" type="ORF">EPICR_50032</name>
</gene>
<keyword evidence="5 6" id="KW-0472">Membrane</keyword>
<evidence type="ECO:0000256" key="6">
    <source>
        <dbReference type="SAM" id="Phobius"/>
    </source>
</evidence>
<keyword evidence="4 6" id="KW-1133">Transmembrane helix</keyword>
<dbReference type="CDD" id="cd07731">
    <property type="entry name" value="ComA-like_MBL-fold"/>
    <property type="match status" value="1"/>
</dbReference>
<evidence type="ECO:0000256" key="5">
    <source>
        <dbReference type="ARBA" id="ARBA00023136"/>
    </source>
</evidence>
<dbReference type="InterPro" id="IPR035681">
    <property type="entry name" value="ComA-like_MBL"/>
</dbReference>
<feature type="transmembrane region" description="Helical" evidence="6">
    <location>
        <begin position="288"/>
        <end position="306"/>
    </location>
</feature>
<dbReference type="GO" id="GO:0005886">
    <property type="term" value="C:plasma membrane"/>
    <property type="evidence" value="ECO:0007669"/>
    <property type="project" value="UniProtKB-SubCell"/>
</dbReference>
<evidence type="ECO:0000259" key="7">
    <source>
        <dbReference type="SMART" id="SM00849"/>
    </source>
</evidence>
<keyword evidence="3 6" id="KW-0812">Transmembrane</keyword>
<protein>
    <submittedName>
        <fullName evidence="8">DNA internalization-related competence protein ComEC/Rec2</fullName>
    </submittedName>
</protein>
<comment type="subcellular location">
    <subcellularLocation>
        <location evidence="1">Cell membrane</location>
        <topology evidence="1">Multi-pass membrane protein</topology>
    </subcellularLocation>
</comment>
<keyword evidence="2" id="KW-1003">Cell membrane</keyword>
<evidence type="ECO:0000256" key="4">
    <source>
        <dbReference type="ARBA" id="ARBA00022989"/>
    </source>
</evidence>
<reference evidence="8" key="1">
    <citation type="submission" date="2019-01" db="EMBL/GenBank/DDBJ databases">
        <authorList>
            <consortium name="Genoscope - CEA"/>
            <person name="William W."/>
        </authorList>
    </citation>
    <scope>NUCLEOTIDE SEQUENCE</scope>
    <source>
        <strain evidence="8">CR-1</strain>
    </source>
</reference>
<feature type="transmembrane region" description="Helical" evidence="6">
    <location>
        <begin position="458"/>
        <end position="484"/>
    </location>
</feature>
<dbReference type="NCBIfam" id="TIGR00360">
    <property type="entry name" value="ComEC_N-term"/>
    <property type="match status" value="1"/>
</dbReference>
<feature type="transmembrane region" description="Helical" evidence="6">
    <location>
        <begin position="31"/>
        <end position="49"/>
    </location>
</feature>
<dbReference type="GO" id="GO:0030420">
    <property type="term" value="P:establishment of competence for transformation"/>
    <property type="evidence" value="ECO:0007669"/>
    <property type="project" value="InterPro"/>
</dbReference>
<feature type="transmembrane region" description="Helical" evidence="6">
    <location>
        <begin position="490"/>
        <end position="512"/>
    </location>
</feature>
<dbReference type="SMART" id="SM00849">
    <property type="entry name" value="Lactamase_B"/>
    <property type="match status" value="1"/>
</dbReference>
<feature type="transmembrane region" description="Helical" evidence="6">
    <location>
        <begin position="524"/>
        <end position="543"/>
    </location>
</feature>
<proteinExistence type="predicted"/>
<evidence type="ECO:0000313" key="8">
    <source>
        <dbReference type="EMBL" id="VEN74756.1"/>
    </source>
</evidence>
<dbReference type="InterPro" id="IPR025405">
    <property type="entry name" value="DUF4131"/>
</dbReference>
<feature type="transmembrane region" description="Helical" evidence="6">
    <location>
        <begin position="336"/>
        <end position="355"/>
    </location>
</feature>
<dbReference type="InterPro" id="IPR004477">
    <property type="entry name" value="ComEC_N"/>
</dbReference>
<feature type="transmembrane region" description="Helical" evidence="6">
    <location>
        <begin position="361"/>
        <end position="378"/>
    </location>
</feature>
<accession>A0A484HMF0</accession>
<dbReference type="EMBL" id="CAACVI010000045">
    <property type="protein sequence ID" value="VEN74756.1"/>
    <property type="molecule type" value="Genomic_DNA"/>
</dbReference>
<dbReference type="PANTHER" id="PTHR30619:SF1">
    <property type="entry name" value="RECOMBINATION PROTEIN 2"/>
    <property type="match status" value="1"/>
</dbReference>
<dbReference type="InterPro" id="IPR004797">
    <property type="entry name" value="Competence_ComEC/Rec2"/>
</dbReference>
<dbReference type="SUPFAM" id="SSF56281">
    <property type="entry name" value="Metallo-hydrolase/oxidoreductase"/>
    <property type="match status" value="1"/>
</dbReference>
<organism evidence="8">
    <name type="scientific">uncultured Desulfobacteraceae bacterium</name>
    <dbReference type="NCBI Taxonomy" id="218296"/>
    <lineage>
        <taxon>Bacteria</taxon>
        <taxon>Pseudomonadati</taxon>
        <taxon>Thermodesulfobacteriota</taxon>
        <taxon>Desulfobacteria</taxon>
        <taxon>Desulfobacterales</taxon>
        <taxon>Desulfobacteraceae</taxon>
        <taxon>environmental samples</taxon>
    </lineage>
</organism>
<feature type="domain" description="Metallo-beta-lactamase" evidence="7">
    <location>
        <begin position="560"/>
        <end position="771"/>
    </location>
</feature>
<feature type="transmembrane region" description="Helical" evidence="6">
    <location>
        <begin position="390"/>
        <end position="416"/>
    </location>
</feature>
<feature type="transmembrane region" description="Helical" evidence="6">
    <location>
        <begin position="253"/>
        <end position="276"/>
    </location>
</feature>
<dbReference type="NCBIfam" id="TIGR00361">
    <property type="entry name" value="ComEC_Rec2"/>
    <property type="match status" value="1"/>
</dbReference>
<evidence type="ECO:0000256" key="3">
    <source>
        <dbReference type="ARBA" id="ARBA00022692"/>
    </source>
</evidence>
<dbReference type="InterPro" id="IPR001279">
    <property type="entry name" value="Metallo-B-lactamas"/>
</dbReference>
<dbReference type="Gene3D" id="3.60.15.10">
    <property type="entry name" value="Ribonuclease Z/Hydroxyacylglutathione hydrolase-like"/>
    <property type="match status" value="1"/>
</dbReference>